<feature type="compositionally biased region" description="Basic and acidic residues" evidence="1">
    <location>
        <begin position="171"/>
        <end position="180"/>
    </location>
</feature>
<evidence type="ECO:0000256" key="1">
    <source>
        <dbReference type="SAM" id="MobiDB-lite"/>
    </source>
</evidence>
<gene>
    <name evidence="2" type="ORF">ATANTOWER_017664</name>
</gene>
<name>A0ABU7B0Q8_9TELE</name>
<feature type="region of interest" description="Disordered" evidence="1">
    <location>
        <begin position="66"/>
        <end position="129"/>
    </location>
</feature>
<dbReference type="PANTHER" id="PTHR21555">
    <property type="entry name" value="SPECIFICALLY ANDROGEN-REGULATED GENE PROTEIN"/>
    <property type="match status" value="1"/>
</dbReference>
<feature type="compositionally biased region" description="Basic and acidic residues" evidence="1">
    <location>
        <begin position="497"/>
        <end position="512"/>
    </location>
</feature>
<comment type="caution">
    <text evidence="2">The sequence shown here is derived from an EMBL/GenBank/DDBJ whole genome shotgun (WGS) entry which is preliminary data.</text>
</comment>
<feature type="region of interest" description="Disordered" evidence="1">
    <location>
        <begin position="249"/>
        <end position="326"/>
    </location>
</feature>
<protein>
    <recommendedName>
        <fullName evidence="4">Specifically androgen-regulated gene protein</fullName>
    </recommendedName>
</protein>
<accession>A0ABU7B0Q8</accession>
<proteinExistence type="predicted"/>
<dbReference type="PANTHER" id="PTHR21555:SF0">
    <property type="entry name" value="SPECIFICALLY ANDROGEN-REGULATED GENE PROTEIN"/>
    <property type="match status" value="1"/>
</dbReference>
<feature type="region of interest" description="Disordered" evidence="1">
    <location>
        <begin position="152"/>
        <end position="236"/>
    </location>
</feature>
<reference evidence="2 3" key="1">
    <citation type="submission" date="2021-07" db="EMBL/GenBank/DDBJ databases">
        <authorList>
            <person name="Palmer J.M."/>
        </authorList>
    </citation>
    <scope>NUCLEOTIDE SEQUENCE [LARGE SCALE GENOMIC DNA]</scope>
    <source>
        <strain evidence="2 3">AT_MEX2019</strain>
        <tissue evidence="2">Muscle</tissue>
    </source>
</reference>
<feature type="compositionally biased region" description="Basic and acidic residues" evidence="1">
    <location>
        <begin position="76"/>
        <end position="91"/>
    </location>
</feature>
<feature type="compositionally biased region" description="Polar residues" evidence="1">
    <location>
        <begin position="301"/>
        <end position="312"/>
    </location>
</feature>
<feature type="region of interest" description="Disordered" evidence="1">
    <location>
        <begin position="480"/>
        <end position="562"/>
    </location>
</feature>
<dbReference type="InterPro" id="IPR026152">
    <property type="entry name" value="SARG"/>
</dbReference>
<evidence type="ECO:0008006" key="4">
    <source>
        <dbReference type="Google" id="ProtNLM"/>
    </source>
</evidence>
<sequence length="588" mass="62723">MSKNGTWPGNVAMESLSNMDSAGSCDSVISTNSVWSEDSMEHLSAEEKACLMYLEETIEALEVQEDSGISNDEPDVCPKTEPQDQLRRNDVPIEILESGSHAISRPTTHAAADPPPTGLPTESKTVHHAANHISKPQFAFTSVVDLKEDLKLETDPPVSDPAGYTTSLTEKTTKGSKLDGDADPENFTNSAEALEISLDVIPPPTDFMDEPDLDLPPDTMTMVPPPVNGSTKQKPTVDLKQMHLRASLKKPFVSSSAEDSPSKHSEVASLIPQMGPPSEFSEPRSPPAVAPKPKKLPSNIILKSQKTPTPVSHGNPGHSVLSQGDRMLLDPQKVRIEALRKLGLLKDNVKESSPVGSPKLPLNSDAYRGSQSHSPPVSPVAPHTPLITPSLTPGNNPLPALAPQTSVSAPVVLLSAASASPPIQDADVLPAPAAFSDPMDPSGNKLPAVTFSTPPNTPPALLKQLTPPKVVSMKSATLERSGLGLSSQMSSQWLSERVSDNQDPKQLRDTRPRPASLGSGKDFSSTKGEGLVQSGPSDSRKPLPTQAFHHRGSAKLPRSQGISVLICPRAENEEDRREALKKLGLLRD</sequence>
<evidence type="ECO:0000313" key="3">
    <source>
        <dbReference type="Proteomes" id="UP001345963"/>
    </source>
</evidence>
<feature type="region of interest" description="Disordered" evidence="1">
    <location>
        <begin position="429"/>
        <end position="468"/>
    </location>
</feature>
<dbReference type="EMBL" id="JAHUTI010039375">
    <property type="protein sequence ID" value="MED6244097.1"/>
    <property type="molecule type" value="Genomic_DNA"/>
</dbReference>
<feature type="region of interest" description="Disordered" evidence="1">
    <location>
        <begin position="343"/>
        <end position="402"/>
    </location>
</feature>
<dbReference type="Proteomes" id="UP001345963">
    <property type="component" value="Unassembled WGS sequence"/>
</dbReference>
<dbReference type="Pfam" id="PF15385">
    <property type="entry name" value="SARG"/>
    <property type="match status" value="1"/>
</dbReference>
<keyword evidence="3" id="KW-1185">Reference proteome</keyword>
<organism evidence="2 3">
    <name type="scientific">Ataeniobius toweri</name>
    <dbReference type="NCBI Taxonomy" id="208326"/>
    <lineage>
        <taxon>Eukaryota</taxon>
        <taxon>Metazoa</taxon>
        <taxon>Chordata</taxon>
        <taxon>Craniata</taxon>
        <taxon>Vertebrata</taxon>
        <taxon>Euteleostomi</taxon>
        <taxon>Actinopterygii</taxon>
        <taxon>Neopterygii</taxon>
        <taxon>Teleostei</taxon>
        <taxon>Neoteleostei</taxon>
        <taxon>Acanthomorphata</taxon>
        <taxon>Ovalentaria</taxon>
        <taxon>Atherinomorphae</taxon>
        <taxon>Cyprinodontiformes</taxon>
        <taxon>Goodeidae</taxon>
        <taxon>Ataeniobius</taxon>
    </lineage>
</organism>
<feature type="compositionally biased region" description="Low complexity" evidence="1">
    <location>
        <begin position="370"/>
        <end position="383"/>
    </location>
</feature>
<evidence type="ECO:0000313" key="2">
    <source>
        <dbReference type="EMBL" id="MED6244097.1"/>
    </source>
</evidence>
<feature type="compositionally biased region" description="Low complexity" evidence="1">
    <location>
        <begin position="481"/>
        <end position="495"/>
    </location>
</feature>